<feature type="signal peptide" evidence="1">
    <location>
        <begin position="1"/>
        <end position="33"/>
    </location>
</feature>
<comment type="caution">
    <text evidence="2">The sequence shown here is derived from an EMBL/GenBank/DDBJ whole genome shotgun (WGS) entry which is preliminary data.</text>
</comment>
<keyword evidence="3" id="KW-1185">Reference proteome</keyword>
<organism evidence="2 3">
    <name type="scientific">Ceratodon purpureus</name>
    <name type="common">Fire moss</name>
    <name type="synonym">Dicranum purpureum</name>
    <dbReference type="NCBI Taxonomy" id="3225"/>
    <lineage>
        <taxon>Eukaryota</taxon>
        <taxon>Viridiplantae</taxon>
        <taxon>Streptophyta</taxon>
        <taxon>Embryophyta</taxon>
        <taxon>Bryophyta</taxon>
        <taxon>Bryophytina</taxon>
        <taxon>Bryopsida</taxon>
        <taxon>Dicranidae</taxon>
        <taxon>Pseudoditrichales</taxon>
        <taxon>Ditrichaceae</taxon>
        <taxon>Ceratodon</taxon>
    </lineage>
</organism>
<evidence type="ECO:0000313" key="2">
    <source>
        <dbReference type="EMBL" id="KAG0587704.1"/>
    </source>
</evidence>
<protein>
    <submittedName>
        <fullName evidence="2">Uncharacterized protein</fullName>
    </submittedName>
</protein>
<gene>
    <name evidence="2" type="ORF">KC19_2G185200</name>
</gene>
<evidence type="ECO:0000256" key="1">
    <source>
        <dbReference type="SAM" id="SignalP"/>
    </source>
</evidence>
<feature type="chain" id="PRO_5035871648" evidence="1">
    <location>
        <begin position="34"/>
        <end position="49"/>
    </location>
</feature>
<name>A0A8T0IVF2_CERPU</name>
<proteinExistence type="predicted"/>
<dbReference type="AlphaFoldDB" id="A0A8T0IVF2"/>
<dbReference type="Proteomes" id="UP000822688">
    <property type="component" value="Chromosome 2"/>
</dbReference>
<keyword evidence="1" id="KW-0732">Signal</keyword>
<evidence type="ECO:0000313" key="3">
    <source>
        <dbReference type="Proteomes" id="UP000822688"/>
    </source>
</evidence>
<accession>A0A8T0IVF2</accession>
<reference evidence="2" key="1">
    <citation type="submission" date="2020-06" db="EMBL/GenBank/DDBJ databases">
        <title>WGS assembly of Ceratodon purpureus strain R40.</title>
        <authorList>
            <person name="Carey S.B."/>
            <person name="Jenkins J."/>
            <person name="Shu S."/>
            <person name="Lovell J.T."/>
            <person name="Sreedasyam A."/>
            <person name="Maumus F."/>
            <person name="Tiley G.P."/>
            <person name="Fernandez-Pozo N."/>
            <person name="Barry K."/>
            <person name="Chen C."/>
            <person name="Wang M."/>
            <person name="Lipzen A."/>
            <person name="Daum C."/>
            <person name="Saski C.A."/>
            <person name="Payton A.C."/>
            <person name="Mcbreen J.C."/>
            <person name="Conrad R.E."/>
            <person name="Kollar L.M."/>
            <person name="Olsson S."/>
            <person name="Huttunen S."/>
            <person name="Landis J.B."/>
            <person name="Wickett N.J."/>
            <person name="Johnson M.G."/>
            <person name="Rensing S.A."/>
            <person name="Grimwood J."/>
            <person name="Schmutz J."/>
            <person name="Mcdaniel S.F."/>
        </authorList>
    </citation>
    <scope>NUCLEOTIDE SEQUENCE</scope>
    <source>
        <strain evidence="2">R40</strain>
    </source>
</reference>
<sequence>MFGSIKCRHIWRFSNRFFTFLFTLFVEVHPCLPCTLRNCREQNRQIAGG</sequence>
<dbReference type="EMBL" id="CM026422">
    <property type="protein sequence ID" value="KAG0587704.1"/>
    <property type="molecule type" value="Genomic_DNA"/>
</dbReference>